<evidence type="ECO:0000256" key="3">
    <source>
        <dbReference type="ARBA" id="ARBA00022448"/>
    </source>
</evidence>
<evidence type="ECO:0000256" key="2">
    <source>
        <dbReference type="ARBA" id="ARBA00006434"/>
    </source>
</evidence>
<organism evidence="9 10">
    <name type="scientific">Polarella glacialis</name>
    <name type="common">Dinoflagellate</name>
    <dbReference type="NCBI Taxonomy" id="89957"/>
    <lineage>
        <taxon>Eukaryota</taxon>
        <taxon>Sar</taxon>
        <taxon>Alveolata</taxon>
        <taxon>Dinophyceae</taxon>
        <taxon>Suessiales</taxon>
        <taxon>Suessiaceae</taxon>
        <taxon>Polarella</taxon>
    </lineage>
</organism>
<evidence type="ECO:0000256" key="5">
    <source>
        <dbReference type="ARBA" id="ARBA00022989"/>
    </source>
</evidence>
<evidence type="ECO:0000256" key="1">
    <source>
        <dbReference type="ARBA" id="ARBA00004141"/>
    </source>
</evidence>
<accession>A0A813KE15</accession>
<evidence type="ECO:0008006" key="11">
    <source>
        <dbReference type="Google" id="ProtNLM"/>
    </source>
</evidence>
<comment type="similarity">
    <text evidence="2">Belongs to the sodium:solute symporter (SSF) (TC 2.A.21) family.</text>
</comment>
<dbReference type="Gene3D" id="1.20.1730.10">
    <property type="entry name" value="Sodium/glucose cotransporter"/>
    <property type="match status" value="1"/>
</dbReference>
<feature type="chain" id="PRO_5032582226" description="Urea-proton symporter DUR3" evidence="8">
    <location>
        <begin position="24"/>
        <end position="966"/>
    </location>
</feature>
<proteinExistence type="inferred from homology"/>
<dbReference type="PROSITE" id="PS50283">
    <property type="entry name" value="NA_SOLUT_SYMP_3"/>
    <property type="match status" value="1"/>
</dbReference>
<feature type="transmembrane region" description="Helical" evidence="7">
    <location>
        <begin position="167"/>
        <end position="192"/>
    </location>
</feature>
<evidence type="ECO:0000256" key="6">
    <source>
        <dbReference type="ARBA" id="ARBA00023136"/>
    </source>
</evidence>
<feature type="transmembrane region" description="Helical" evidence="7">
    <location>
        <begin position="87"/>
        <end position="106"/>
    </location>
</feature>
<protein>
    <recommendedName>
        <fullName evidence="11">Urea-proton symporter DUR3</fullName>
    </recommendedName>
</protein>
<feature type="transmembrane region" description="Helical" evidence="7">
    <location>
        <begin position="802"/>
        <end position="823"/>
    </location>
</feature>
<dbReference type="Proteomes" id="UP000626109">
    <property type="component" value="Unassembled WGS sequence"/>
</dbReference>
<evidence type="ECO:0000256" key="7">
    <source>
        <dbReference type="SAM" id="Phobius"/>
    </source>
</evidence>
<feature type="signal peptide" evidence="8">
    <location>
        <begin position="1"/>
        <end position="23"/>
    </location>
</feature>
<feature type="transmembrane region" description="Helical" evidence="7">
    <location>
        <begin position="126"/>
        <end position="146"/>
    </location>
</feature>
<feature type="transmembrane region" description="Helical" evidence="7">
    <location>
        <begin position="385"/>
        <end position="402"/>
    </location>
</feature>
<dbReference type="EMBL" id="CAJNNW010030841">
    <property type="protein sequence ID" value="CAE8704684.1"/>
    <property type="molecule type" value="Genomic_DNA"/>
</dbReference>
<feature type="transmembrane region" description="Helical" evidence="7">
    <location>
        <begin position="670"/>
        <end position="689"/>
    </location>
</feature>
<dbReference type="InterPro" id="IPR001734">
    <property type="entry name" value="Na/solute_symporter"/>
</dbReference>
<reference evidence="9" key="1">
    <citation type="submission" date="2021-02" db="EMBL/GenBank/DDBJ databases">
        <authorList>
            <person name="Dougan E. K."/>
            <person name="Rhodes N."/>
            <person name="Thang M."/>
            <person name="Chan C."/>
        </authorList>
    </citation>
    <scope>NUCLEOTIDE SEQUENCE</scope>
</reference>
<keyword evidence="4 7" id="KW-0812">Transmembrane</keyword>
<feature type="transmembrane region" description="Helical" evidence="7">
    <location>
        <begin position="204"/>
        <end position="221"/>
    </location>
</feature>
<keyword evidence="5 7" id="KW-1133">Transmembrane helix</keyword>
<evidence type="ECO:0000256" key="4">
    <source>
        <dbReference type="ARBA" id="ARBA00022692"/>
    </source>
</evidence>
<evidence type="ECO:0000256" key="8">
    <source>
        <dbReference type="SAM" id="SignalP"/>
    </source>
</evidence>
<comment type="subcellular location">
    <subcellularLocation>
        <location evidence="1">Membrane</location>
        <topology evidence="1">Multi-pass membrane protein</topology>
    </subcellularLocation>
</comment>
<dbReference type="AlphaFoldDB" id="A0A813KE15"/>
<keyword evidence="6 7" id="KW-0472">Membrane</keyword>
<feature type="transmembrane region" description="Helical" evidence="7">
    <location>
        <begin position="422"/>
        <end position="443"/>
    </location>
</feature>
<sequence length="966" mass="103306">MAGTSRTEGLLLLGLGFLPMARAAVDTCIVYNRGEEPVAETALDEGWGWFVVVGFGLFFTLVTIGTTRAEQSVMGGSTMSSEQFNTGGRNVGPGLTAAVIVSQWTWAATLLMSSNMGWRVGISGPFWYASGATVQILLFSVLAIQVKRRAPHMRTFMEVVKARFGTTTHCVMICFALLTNCIVTSMLLLGGASAISDLTGMSKIWVAFLIPLLSCWIYTMHGGLKATFFASYVHTTIIFLMLIIFGFTVYGGSGDSSGLYGSPSKVYNGLEKASIQGFFSATQPEQTFGTGGYFSSLGSYILNDGTCYSSGATALEKSCSFRKLARDEWCCSSDVAVKGDGHYCRASTKDCIDVSETEHFESSGCDFGAGGRCVTSFLTMGSPSGLLFGITNIVGNFGTVFVDQSYWQSAVAAKPRSAVRGFLIGGLVWFAVPFCMATTTGLAGRALTTHPELGPAYISAAASGAGLTPARVLSKVMGSSGAFILLLQLFMAITSTGSAEIIAVSSILTYDIYYTYLNPELKSSRNGLRLIFQEVVVAFEESGRVAVSSVQALLDALVTARFFEKSVPVEEMGLLTNALDSFTVDGSIATKDVYAALNRVVSSSGHEGAILLRVSKFFTAVFAIFMRFLAVFLQTLGFSLGWVYMSMGVIIGSAVGPACLTILMERANGLFISAGAIGGLVLGLLGWCIQAQLDSGDISYNSLGQDWPWVVGNLCAILGGFLISLVGSLIFPDTTFKWEMLNERIPLVDDIEPPRDDEETDSKLSRQVKLAIGASLVLTFVLLVLWPLPMHGAAGVFSEGGFTAWIVLEMGWAIIAGCVIIILPITEIIRDFRQAAKVSREHAIKAVQASKASKAVLKDGQELTITVTAEVKLEKEVVLAGHTSHATAGLENLPNNPQFEGNSQAGHVVLAGLTSHATAGLENLPNNPQLKTNGACRDEGQRHQWELKPLRRLPLQPLAAECSTYR</sequence>
<feature type="transmembrane region" description="Helical" evidence="7">
    <location>
        <begin position="770"/>
        <end position="790"/>
    </location>
</feature>
<keyword evidence="8" id="KW-0732">Signal</keyword>
<dbReference type="GO" id="GO:0005886">
    <property type="term" value="C:plasma membrane"/>
    <property type="evidence" value="ECO:0007669"/>
    <property type="project" value="TreeGrafter"/>
</dbReference>
<dbReference type="PANTHER" id="PTHR46154">
    <property type="match status" value="1"/>
</dbReference>
<dbReference type="GO" id="GO:0015204">
    <property type="term" value="F:urea transmembrane transporter activity"/>
    <property type="evidence" value="ECO:0007669"/>
    <property type="project" value="InterPro"/>
</dbReference>
<evidence type="ECO:0000313" key="10">
    <source>
        <dbReference type="Proteomes" id="UP000626109"/>
    </source>
</evidence>
<feature type="transmembrane region" description="Helical" evidence="7">
    <location>
        <begin position="617"/>
        <end position="636"/>
    </location>
</feature>
<feature type="transmembrane region" description="Helical" evidence="7">
    <location>
        <begin position="709"/>
        <end position="731"/>
    </location>
</feature>
<feature type="transmembrane region" description="Helical" evidence="7">
    <location>
        <begin position="47"/>
        <end position="66"/>
    </location>
</feature>
<keyword evidence="3" id="KW-0813">Transport</keyword>
<feature type="transmembrane region" description="Helical" evidence="7">
    <location>
        <begin position="482"/>
        <end position="508"/>
    </location>
</feature>
<dbReference type="InterPro" id="IPR031155">
    <property type="entry name" value="DUR"/>
</dbReference>
<evidence type="ECO:0000313" key="9">
    <source>
        <dbReference type="EMBL" id="CAE8704684.1"/>
    </source>
</evidence>
<comment type="caution">
    <text evidence="9">The sequence shown here is derived from an EMBL/GenBank/DDBJ whole genome shotgun (WGS) entry which is preliminary data.</text>
</comment>
<dbReference type="CDD" id="cd11476">
    <property type="entry name" value="SLC5sbd_DUR3"/>
    <property type="match status" value="1"/>
</dbReference>
<feature type="transmembrane region" description="Helical" evidence="7">
    <location>
        <begin position="642"/>
        <end position="663"/>
    </location>
</feature>
<feature type="transmembrane region" description="Helical" evidence="7">
    <location>
        <begin position="228"/>
        <end position="250"/>
    </location>
</feature>
<dbReference type="InterPro" id="IPR038377">
    <property type="entry name" value="Na/Glc_symporter_sf"/>
</dbReference>
<gene>
    <name evidence="9" type="ORF">PGLA2088_LOCUS33322</name>
</gene>
<name>A0A813KE15_POLGL</name>
<dbReference type="PANTHER" id="PTHR46154:SF4">
    <property type="entry name" value="UREA ACTIVE TRANSPORTER"/>
    <property type="match status" value="1"/>
</dbReference>